<keyword evidence="3" id="KW-0539">Nucleus</keyword>
<dbReference type="PANTHER" id="PTHR12900">
    <property type="entry name" value="MITOTIC AND DNA DAMAGE CHECKPOINT PROTEIN HUS1"/>
    <property type="match status" value="1"/>
</dbReference>
<name>G0U0G5_TRYVY</name>
<comment type="similarity">
    <text evidence="2 4">Belongs to the HUS1 family.</text>
</comment>
<dbReference type="GO" id="GO:0033314">
    <property type="term" value="P:mitotic DNA replication checkpoint signaling"/>
    <property type="evidence" value="ECO:0007669"/>
    <property type="project" value="TreeGrafter"/>
</dbReference>
<feature type="compositionally biased region" description="Basic and acidic residues" evidence="5">
    <location>
        <begin position="94"/>
        <end position="106"/>
    </location>
</feature>
<dbReference type="GO" id="GO:0006289">
    <property type="term" value="P:nucleotide-excision repair"/>
    <property type="evidence" value="ECO:0007669"/>
    <property type="project" value="TreeGrafter"/>
</dbReference>
<proteinExistence type="inferred from homology"/>
<dbReference type="GO" id="GO:0035861">
    <property type="term" value="C:site of double-strand break"/>
    <property type="evidence" value="ECO:0007669"/>
    <property type="project" value="TreeGrafter"/>
</dbReference>
<organism evidence="6">
    <name type="scientific">Trypanosoma vivax (strain Y486)</name>
    <dbReference type="NCBI Taxonomy" id="1055687"/>
    <lineage>
        <taxon>Eukaryota</taxon>
        <taxon>Discoba</taxon>
        <taxon>Euglenozoa</taxon>
        <taxon>Kinetoplastea</taxon>
        <taxon>Metakinetoplastina</taxon>
        <taxon>Trypanosomatida</taxon>
        <taxon>Trypanosomatidae</taxon>
        <taxon>Trypanosoma</taxon>
        <taxon>Duttonella</taxon>
    </lineage>
</organism>
<accession>G0U0G5</accession>
<dbReference type="GO" id="GO:0031573">
    <property type="term" value="P:mitotic intra-S DNA damage checkpoint signaling"/>
    <property type="evidence" value="ECO:0007669"/>
    <property type="project" value="TreeGrafter"/>
</dbReference>
<dbReference type="GO" id="GO:0030896">
    <property type="term" value="C:checkpoint clamp complex"/>
    <property type="evidence" value="ECO:0007669"/>
    <property type="project" value="InterPro"/>
</dbReference>
<evidence type="ECO:0000313" key="6">
    <source>
        <dbReference type="EMBL" id="CCC49563.1"/>
    </source>
</evidence>
<dbReference type="EMBL" id="HE573024">
    <property type="protein sequence ID" value="CCC49563.1"/>
    <property type="molecule type" value="Genomic_DNA"/>
</dbReference>
<dbReference type="GO" id="GO:0000723">
    <property type="term" value="P:telomere maintenance"/>
    <property type="evidence" value="ECO:0007669"/>
    <property type="project" value="TreeGrafter"/>
</dbReference>
<dbReference type="AlphaFoldDB" id="G0U0G5"/>
<dbReference type="PANTHER" id="PTHR12900:SF0">
    <property type="entry name" value="CHECKPOINT PROTEIN"/>
    <property type="match status" value="1"/>
</dbReference>
<dbReference type="Pfam" id="PF04005">
    <property type="entry name" value="Hus1"/>
    <property type="match status" value="2"/>
</dbReference>
<sequence>MIFFLSLPPISALHNNASLMRFKATIQDQRMLASMCQVCRRTERGSVVVKLHREELNIFTCATAGNVIRVWASCPTDSVFRDFVAQSTSASRGSRRDSRGGDAPEREGDDAILCEIEDTSRLLHALRQAERFQHASIKLTKSSEELPVLRVSVKDTQLMVDVSHDVPVQLPNRKLMDTNFLTSASDALCITLPGLEELTTFVEKLRIASCERATFIVYTKCHDSESGQLNCNLVVEAESTHASFELEYKSLPLKCFNFTDDKTEKGCRMDRENEHDDGDGSRIPGLAGDCRAERPREVLGSISINMRLLGRFFPIRDLVPHMVYLLVENEDSLKLAIITTENAKLVAHIPALVD</sequence>
<dbReference type="GO" id="GO:0005730">
    <property type="term" value="C:nucleolus"/>
    <property type="evidence" value="ECO:0007669"/>
    <property type="project" value="InterPro"/>
</dbReference>
<evidence type="ECO:0000256" key="1">
    <source>
        <dbReference type="ARBA" id="ARBA00004123"/>
    </source>
</evidence>
<feature type="region of interest" description="Disordered" evidence="5">
    <location>
        <begin position="91"/>
        <end position="110"/>
    </location>
</feature>
<dbReference type="InterPro" id="IPR016580">
    <property type="entry name" value="HUS1"/>
</dbReference>
<protein>
    <recommendedName>
        <fullName evidence="4">Checkpoint protein</fullName>
    </recommendedName>
</protein>
<comment type="subcellular location">
    <subcellularLocation>
        <location evidence="1">Nucleus</location>
    </subcellularLocation>
</comment>
<reference evidence="6" key="1">
    <citation type="journal article" date="2012" name="Proc. Natl. Acad. Sci. U.S.A.">
        <title>Antigenic diversity is generated by distinct evolutionary mechanisms in African trypanosome species.</title>
        <authorList>
            <person name="Jackson A.P."/>
            <person name="Berry A."/>
            <person name="Aslett M."/>
            <person name="Allison H.C."/>
            <person name="Burton P."/>
            <person name="Vavrova-Anderson J."/>
            <person name="Brown R."/>
            <person name="Browne H."/>
            <person name="Corton N."/>
            <person name="Hauser H."/>
            <person name="Gamble J."/>
            <person name="Gilderthorp R."/>
            <person name="Marcello L."/>
            <person name="McQuillan J."/>
            <person name="Otto T.D."/>
            <person name="Quail M.A."/>
            <person name="Sanders M.J."/>
            <person name="van Tonder A."/>
            <person name="Ginger M.L."/>
            <person name="Field M.C."/>
            <person name="Barry J.D."/>
            <person name="Hertz-Fowler C."/>
            <person name="Berriman M."/>
        </authorList>
    </citation>
    <scope>NUCLEOTIDE SEQUENCE</scope>
    <source>
        <strain evidence="6">Y486</strain>
    </source>
</reference>
<evidence type="ECO:0000256" key="2">
    <source>
        <dbReference type="ARBA" id="ARBA00005563"/>
    </source>
</evidence>
<dbReference type="GO" id="GO:0044778">
    <property type="term" value="P:meiotic DNA integrity checkpoint signaling"/>
    <property type="evidence" value="ECO:0007669"/>
    <property type="project" value="TreeGrafter"/>
</dbReference>
<dbReference type="GO" id="GO:0000724">
    <property type="term" value="P:double-strand break repair via homologous recombination"/>
    <property type="evidence" value="ECO:0007669"/>
    <property type="project" value="TreeGrafter"/>
</dbReference>
<gene>
    <name evidence="6" type="ORF">TVY486_0801720</name>
</gene>
<dbReference type="InterPro" id="IPR007150">
    <property type="entry name" value="HUS1/Mec3"/>
</dbReference>
<evidence type="ECO:0000256" key="5">
    <source>
        <dbReference type="SAM" id="MobiDB-lite"/>
    </source>
</evidence>
<evidence type="ECO:0000256" key="4">
    <source>
        <dbReference type="PIRNR" id="PIRNR011312"/>
    </source>
</evidence>
<evidence type="ECO:0000256" key="3">
    <source>
        <dbReference type="ARBA" id="ARBA00023242"/>
    </source>
</evidence>
<dbReference type="Gene3D" id="3.70.10.10">
    <property type="match status" value="1"/>
</dbReference>
<dbReference type="PIRSF" id="PIRSF011312">
    <property type="entry name" value="Cell_cycle_HUS1"/>
    <property type="match status" value="1"/>
</dbReference>
<dbReference type="VEuPathDB" id="TriTrypDB:TvY486_0801720"/>